<reference evidence="1" key="1">
    <citation type="submission" date="2020-04" db="EMBL/GenBank/DDBJ databases">
        <authorList>
            <person name="Alioto T."/>
            <person name="Alioto T."/>
            <person name="Gomez Garrido J."/>
        </authorList>
    </citation>
    <scope>NUCLEOTIDE SEQUENCE</scope>
    <source>
        <strain evidence="1">A484AB</strain>
    </source>
</reference>
<accession>A0A6S7ISB3</accession>
<dbReference type="InterPro" id="IPR011705">
    <property type="entry name" value="BACK"/>
</dbReference>
<dbReference type="EMBL" id="CACRXK020006145">
    <property type="protein sequence ID" value="CAB4008511.1"/>
    <property type="molecule type" value="Genomic_DNA"/>
</dbReference>
<dbReference type="Pfam" id="PF07707">
    <property type="entry name" value="BACK"/>
    <property type="match status" value="1"/>
</dbReference>
<dbReference type="SMART" id="SM00225">
    <property type="entry name" value="BTB"/>
    <property type="match status" value="1"/>
</dbReference>
<dbReference type="Pfam" id="PF00651">
    <property type="entry name" value="BTB"/>
    <property type="match status" value="1"/>
</dbReference>
<dbReference type="PANTHER" id="PTHR45774">
    <property type="entry name" value="BTB/POZ DOMAIN-CONTAINING"/>
    <property type="match status" value="1"/>
</dbReference>
<sequence length="283" mass="32474">MFNNSDMSDISFTCEDSHQTFYAHKYVLATSSAVFKAMFYGDLAEKNSVLHLSDTDEKGLEEFLRFLYTDECNLTTDNVVSVINLSKKYIVPSLTEKCVKAVERMLKAENVMSFLEQATHFDERKLQTSCLKFIKSNTKQVVASEHFNNISQKTLASLLKLDCLDISEVELFQAVLKWSDFQCSKKDMDATRENRRSLIGDAIYDLRFLAMNEKEFAKNVATSELLTSEEIVPIYNKFNGIESPDLKWKISEKRGYNTPKPRAFPERSAAQLANMPYVTYNSR</sequence>
<dbReference type="InterPro" id="IPR011333">
    <property type="entry name" value="SKP1/BTB/POZ_sf"/>
</dbReference>
<dbReference type="Gene3D" id="1.25.40.420">
    <property type="match status" value="1"/>
</dbReference>
<dbReference type="PANTHER" id="PTHR45774:SF4">
    <property type="entry name" value="AXUNDEAD, ISOFORM F"/>
    <property type="match status" value="1"/>
</dbReference>
<organism evidence="1 2">
    <name type="scientific">Paramuricea clavata</name>
    <name type="common">Red gorgonian</name>
    <name type="synonym">Violescent sea-whip</name>
    <dbReference type="NCBI Taxonomy" id="317549"/>
    <lineage>
        <taxon>Eukaryota</taxon>
        <taxon>Metazoa</taxon>
        <taxon>Cnidaria</taxon>
        <taxon>Anthozoa</taxon>
        <taxon>Octocorallia</taxon>
        <taxon>Malacalcyonacea</taxon>
        <taxon>Plexauridae</taxon>
        <taxon>Paramuricea</taxon>
    </lineage>
</organism>
<name>A0A6S7ISB3_PARCT</name>
<gene>
    <name evidence="1" type="ORF">PACLA_8A001109</name>
</gene>
<keyword evidence="2" id="KW-1185">Reference proteome</keyword>
<dbReference type="SMART" id="SM00875">
    <property type="entry name" value="BACK"/>
    <property type="match status" value="1"/>
</dbReference>
<proteinExistence type="predicted"/>
<evidence type="ECO:0000313" key="1">
    <source>
        <dbReference type="EMBL" id="CAB4008511.1"/>
    </source>
</evidence>
<dbReference type="PROSITE" id="PS50097">
    <property type="entry name" value="BTB"/>
    <property type="match status" value="1"/>
</dbReference>
<comment type="caution">
    <text evidence="1">The sequence shown here is derived from an EMBL/GenBank/DDBJ whole genome shotgun (WGS) entry which is preliminary data.</text>
</comment>
<dbReference type="Proteomes" id="UP001152795">
    <property type="component" value="Unassembled WGS sequence"/>
</dbReference>
<dbReference type="SUPFAM" id="SSF54695">
    <property type="entry name" value="POZ domain"/>
    <property type="match status" value="1"/>
</dbReference>
<dbReference type="OrthoDB" id="9979965at2759"/>
<protein>
    <submittedName>
        <fullName evidence="1">BTB POZ domain-containing 6-B-like</fullName>
    </submittedName>
</protein>
<dbReference type="AlphaFoldDB" id="A0A6S7ISB3"/>
<dbReference type="GO" id="GO:0005829">
    <property type="term" value="C:cytosol"/>
    <property type="evidence" value="ECO:0007669"/>
    <property type="project" value="TreeGrafter"/>
</dbReference>
<dbReference type="InterPro" id="IPR000210">
    <property type="entry name" value="BTB/POZ_dom"/>
</dbReference>
<dbReference type="GO" id="GO:0022008">
    <property type="term" value="P:neurogenesis"/>
    <property type="evidence" value="ECO:0007669"/>
    <property type="project" value="TreeGrafter"/>
</dbReference>
<evidence type="ECO:0000313" key="2">
    <source>
        <dbReference type="Proteomes" id="UP001152795"/>
    </source>
</evidence>
<dbReference type="Gene3D" id="3.30.710.10">
    <property type="entry name" value="Potassium Channel Kv1.1, Chain A"/>
    <property type="match status" value="1"/>
</dbReference>